<accession>A0A2T2ZW07</accession>
<dbReference type="InterPro" id="IPR000073">
    <property type="entry name" value="AB_hydrolase_1"/>
</dbReference>
<dbReference type="InterPro" id="IPR029058">
    <property type="entry name" value="AB_hydrolase_fold"/>
</dbReference>
<evidence type="ECO:0000259" key="1">
    <source>
        <dbReference type="Pfam" id="PF12697"/>
    </source>
</evidence>
<proteinExistence type="predicted"/>
<dbReference type="EMBL" id="KZ678619">
    <property type="protein sequence ID" value="PSR78138.1"/>
    <property type="molecule type" value="Genomic_DNA"/>
</dbReference>
<name>A0A2T2ZW07_9PEZI</name>
<keyword evidence="3" id="KW-1185">Reference proteome</keyword>
<dbReference type="AlphaFoldDB" id="A0A2T2ZW07"/>
<feature type="domain" description="AB hydrolase-1" evidence="1">
    <location>
        <begin position="318"/>
        <end position="553"/>
    </location>
</feature>
<evidence type="ECO:0000313" key="3">
    <source>
        <dbReference type="Proteomes" id="UP000241462"/>
    </source>
</evidence>
<sequence length="559" mass="61862">MAHHPGMLYVTMQPAAELAPAEFHEWYNNEHGPTRLRLPQIFSNGLRYAATDDQQPHFLASYDVTSMHHLATPTYTTLRANRSPREAGVVAQIAISRYFYDLRAEKRNADVFKPIESLSDREAEGQVLVAVEHVVQADNSDNEAAHQKLESWYDEEYTPMVSKVRGWLRTRRFRTATDLADPATPLTYLHLHEFARDNGLSNKSEDEPSLYGSAYQPTARHADVHSSLITTARHRTYGLFYVFGPAPRDLHSLSQLSNDKAFVSSPDARIRTEPNNGAPTLQAFVTTSDGLSIPYQIEGNPDPAAPTIAFSNSLLTSYHMWDDLVALLKQHRPEFRILRYNTRGRHAVPEPPVPATLDMLADDLATLVGALRIEKLHALVGVSMGGATTLKFALKYPALLDRFVACDFNVASSDANTAAWKERIAVAESPAEGNTPGIRKLAGITVARWFHPHTMTAKPQVASAMTEMVGDNDVQGFRYSCQALWGYNLREGPEMAQCKVPGLLVVGDGDGKGALVKAMEGFRGEIGEKGVELRVVPEAGHLPMFESPEGFWEAVKGFL</sequence>
<gene>
    <name evidence="2" type="ORF">BD289DRAFT_444348</name>
</gene>
<dbReference type="InParanoid" id="A0A2T2ZW07"/>
<protein>
    <submittedName>
        <fullName evidence="2">Alpha/Beta hydrolase protein</fullName>
    </submittedName>
</protein>
<dbReference type="OrthoDB" id="2851338at2759"/>
<evidence type="ECO:0000313" key="2">
    <source>
        <dbReference type="EMBL" id="PSR78138.1"/>
    </source>
</evidence>
<dbReference type="GO" id="GO:0016787">
    <property type="term" value="F:hydrolase activity"/>
    <property type="evidence" value="ECO:0007669"/>
    <property type="project" value="UniProtKB-KW"/>
</dbReference>
<dbReference type="PANTHER" id="PTHR43798">
    <property type="entry name" value="MONOACYLGLYCEROL LIPASE"/>
    <property type="match status" value="1"/>
</dbReference>
<reference evidence="2 3" key="1">
    <citation type="journal article" date="2018" name="Mycol. Prog.">
        <title>Coniella lustricola, a new species from submerged detritus.</title>
        <authorList>
            <person name="Raudabaugh D.B."/>
            <person name="Iturriaga T."/>
            <person name="Carver A."/>
            <person name="Mondo S."/>
            <person name="Pangilinan J."/>
            <person name="Lipzen A."/>
            <person name="He G."/>
            <person name="Amirebrahimi M."/>
            <person name="Grigoriev I.V."/>
            <person name="Miller A.N."/>
        </authorList>
    </citation>
    <scope>NUCLEOTIDE SEQUENCE [LARGE SCALE GENOMIC DNA]</scope>
    <source>
        <strain evidence="2 3">B22-T-1</strain>
    </source>
</reference>
<dbReference type="Gene3D" id="3.40.50.1820">
    <property type="entry name" value="alpha/beta hydrolase"/>
    <property type="match status" value="1"/>
</dbReference>
<dbReference type="Proteomes" id="UP000241462">
    <property type="component" value="Unassembled WGS sequence"/>
</dbReference>
<dbReference type="InterPro" id="IPR050266">
    <property type="entry name" value="AB_hydrolase_sf"/>
</dbReference>
<organism evidence="2 3">
    <name type="scientific">Coniella lustricola</name>
    <dbReference type="NCBI Taxonomy" id="2025994"/>
    <lineage>
        <taxon>Eukaryota</taxon>
        <taxon>Fungi</taxon>
        <taxon>Dikarya</taxon>
        <taxon>Ascomycota</taxon>
        <taxon>Pezizomycotina</taxon>
        <taxon>Sordariomycetes</taxon>
        <taxon>Sordariomycetidae</taxon>
        <taxon>Diaporthales</taxon>
        <taxon>Schizoparmaceae</taxon>
        <taxon>Coniella</taxon>
    </lineage>
</organism>
<keyword evidence="2" id="KW-0378">Hydrolase</keyword>
<dbReference type="Pfam" id="PF12697">
    <property type="entry name" value="Abhydrolase_6"/>
    <property type="match status" value="1"/>
</dbReference>
<dbReference type="STRING" id="2025994.A0A2T2ZW07"/>
<dbReference type="SUPFAM" id="SSF53474">
    <property type="entry name" value="alpha/beta-Hydrolases"/>
    <property type="match status" value="1"/>
</dbReference>